<sequence>RPAGCFPPARAGRRRRAAAGADGALPAAVERQEGLGGPGQVAGRRRRVAFV</sequence>
<protein>
    <submittedName>
        <fullName evidence="2">Uncharacterized protein</fullName>
    </submittedName>
</protein>
<gene>
    <name evidence="2" type="ORF">MNEG_14501</name>
</gene>
<dbReference type="Proteomes" id="UP000054498">
    <property type="component" value="Unassembled WGS sequence"/>
</dbReference>
<accession>A0A0D2ME47</accession>
<keyword evidence="3" id="KW-1185">Reference proteome</keyword>
<feature type="compositionally biased region" description="Low complexity" evidence="1">
    <location>
        <begin position="1"/>
        <end position="10"/>
    </location>
</feature>
<dbReference type="KEGG" id="mng:MNEG_14501"/>
<evidence type="ECO:0000256" key="1">
    <source>
        <dbReference type="SAM" id="MobiDB-lite"/>
    </source>
</evidence>
<name>A0A0D2ME47_9CHLO</name>
<feature type="non-terminal residue" evidence="2">
    <location>
        <position position="1"/>
    </location>
</feature>
<feature type="non-terminal residue" evidence="2">
    <location>
        <position position="51"/>
    </location>
</feature>
<feature type="region of interest" description="Disordered" evidence="1">
    <location>
        <begin position="1"/>
        <end position="23"/>
    </location>
</feature>
<proteinExistence type="predicted"/>
<organism evidence="2 3">
    <name type="scientific">Monoraphidium neglectum</name>
    <dbReference type="NCBI Taxonomy" id="145388"/>
    <lineage>
        <taxon>Eukaryota</taxon>
        <taxon>Viridiplantae</taxon>
        <taxon>Chlorophyta</taxon>
        <taxon>core chlorophytes</taxon>
        <taxon>Chlorophyceae</taxon>
        <taxon>CS clade</taxon>
        <taxon>Sphaeropleales</taxon>
        <taxon>Selenastraceae</taxon>
        <taxon>Monoraphidium</taxon>
    </lineage>
</organism>
<reference evidence="2 3" key="1">
    <citation type="journal article" date="2013" name="BMC Genomics">
        <title>Reconstruction of the lipid metabolism for the microalga Monoraphidium neglectum from its genome sequence reveals characteristics suitable for biofuel production.</title>
        <authorList>
            <person name="Bogen C."/>
            <person name="Al-Dilaimi A."/>
            <person name="Albersmeier A."/>
            <person name="Wichmann J."/>
            <person name="Grundmann M."/>
            <person name="Rupp O."/>
            <person name="Lauersen K.J."/>
            <person name="Blifernez-Klassen O."/>
            <person name="Kalinowski J."/>
            <person name="Goesmann A."/>
            <person name="Mussgnug J.H."/>
            <person name="Kruse O."/>
        </authorList>
    </citation>
    <scope>NUCLEOTIDE SEQUENCE [LARGE SCALE GENOMIC DNA]</scope>
    <source>
        <strain evidence="2 3">SAG 48.87</strain>
    </source>
</reference>
<dbReference type="RefSeq" id="XP_013892480.1">
    <property type="nucleotide sequence ID" value="XM_014037026.1"/>
</dbReference>
<dbReference type="AlphaFoldDB" id="A0A0D2ME47"/>
<evidence type="ECO:0000313" key="2">
    <source>
        <dbReference type="EMBL" id="KIY93460.1"/>
    </source>
</evidence>
<dbReference type="GeneID" id="25732070"/>
<evidence type="ECO:0000313" key="3">
    <source>
        <dbReference type="Proteomes" id="UP000054498"/>
    </source>
</evidence>
<dbReference type="EMBL" id="KK104756">
    <property type="protein sequence ID" value="KIY93460.1"/>
    <property type="molecule type" value="Genomic_DNA"/>
</dbReference>